<dbReference type="EMBL" id="JANPWB010000008">
    <property type="protein sequence ID" value="KAJ1163837.1"/>
    <property type="molecule type" value="Genomic_DNA"/>
</dbReference>
<proteinExistence type="predicted"/>
<dbReference type="SUPFAM" id="SSF57997">
    <property type="entry name" value="Tropomyosin"/>
    <property type="match status" value="1"/>
</dbReference>
<gene>
    <name evidence="3" type="ORF">NDU88_004289</name>
</gene>
<evidence type="ECO:0000313" key="4">
    <source>
        <dbReference type="Proteomes" id="UP001066276"/>
    </source>
</evidence>
<protein>
    <recommendedName>
        <fullName evidence="5">t-SNARE coiled-coil homology domain-containing protein</fullName>
    </recommendedName>
</protein>
<organism evidence="3 4">
    <name type="scientific">Pleurodeles waltl</name>
    <name type="common">Iberian ribbed newt</name>
    <dbReference type="NCBI Taxonomy" id="8319"/>
    <lineage>
        <taxon>Eukaryota</taxon>
        <taxon>Metazoa</taxon>
        <taxon>Chordata</taxon>
        <taxon>Craniata</taxon>
        <taxon>Vertebrata</taxon>
        <taxon>Euteleostomi</taxon>
        <taxon>Amphibia</taxon>
        <taxon>Batrachia</taxon>
        <taxon>Caudata</taxon>
        <taxon>Salamandroidea</taxon>
        <taxon>Salamandridae</taxon>
        <taxon>Pleurodelinae</taxon>
        <taxon>Pleurodeles</taxon>
    </lineage>
</organism>
<sequence length="162" mass="18524">MESPDRCDSSQQDHRKLSQDHIYHAQPNTSGCERKPQKTAQERVTADTPERDMTQGDEPGLRQILAAMQQSLAQIDSKIDSLSLRMDRMTERLDKHAERLDQSERCISDVEDSQLTLSSNQIKMNKTLMTLQMKVDDLEDRSCRNNLRIVCVAASTDIDNMD</sequence>
<accession>A0AAV7SIC0</accession>
<feature type="region of interest" description="Disordered" evidence="2">
    <location>
        <begin position="1"/>
        <end position="59"/>
    </location>
</feature>
<evidence type="ECO:0000256" key="2">
    <source>
        <dbReference type="SAM" id="MobiDB-lite"/>
    </source>
</evidence>
<feature type="coiled-coil region" evidence="1">
    <location>
        <begin position="72"/>
        <end position="106"/>
    </location>
</feature>
<keyword evidence="1" id="KW-0175">Coiled coil</keyword>
<dbReference type="AlphaFoldDB" id="A0AAV7SIC0"/>
<feature type="compositionally biased region" description="Basic and acidic residues" evidence="2">
    <location>
        <begin position="32"/>
        <end position="54"/>
    </location>
</feature>
<feature type="compositionally biased region" description="Basic and acidic residues" evidence="2">
    <location>
        <begin position="1"/>
        <end position="23"/>
    </location>
</feature>
<evidence type="ECO:0008006" key="5">
    <source>
        <dbReference type="Google" id="ProtNLM"/>
    </source>
</evidence>
<dbReference type="Gene3D" id="3.90.20.10">
    <property type="match status" value="1"/>
</dbReference>
<evidence type="ECO:0000313" key="3">
    <source>
        <dbReference type="EMBL" id="KAJ1163837.1"/>
    </source>
</evidence>
<comment type="caution">
    <text evidence="3">The sequence shown here is derived from an EMBL/GenBank/DDBJ whole genome shotgun (WGS) entry which is preliminary data.</text>
</comment>
<evidence type="ECO:0000256" key="1">
    <source>
        <dbReference type="SAM" id="Coils"/>
    </source>
</evidence>
<keyword evidence="4" id="KW-1185">Reference proteome</keyword>
<dbReference type="Proteomes" id="UP001066276">
    <property type="component" value="Chromosome 4_2"/>
</dbReference>
<reference evidence="3" key="1">
    <citation type="journal article" date="2022" name="bioRxiv">
        <title>Sequencing and chromosome-scale assembly of the giantPleurodeles waltlgenome.</title>
        <authorList>
            <person name="Brown T."/>
            <person name="Elewa A."/>
            <person name="Iarovenko S."/>
            <person name="Subramanian E."/>
            <person name="Araus A.J."/>
            <person name="Petzold A."/>
            <person name="Susuki M."/>
            <person name="Suzuki K.-i.T."/>
            <person name="Hayashi T."/>
            <person name="Toyoda A."/>
            <person name="Oliveira C."/>
            <person name="Osipova E."/>
            <person name="Leigh N.D."/>
            <person name="Simon A."/>
            <person name="Yun M.H."/>
        </authorList>
    </citation>
    <scope>NUCLEOTIDE SEQUENCE</scope>
    <source>
        <strain evidence="3">20211129_DDA</strain>
        <tissue evidence="3">Liver</tissue>
    </source>
</reference>
<name>A0AAV7SIC0_PLEWA</name>